<comment type="caution">
    <text evidence="1">The sequence shown here is derived from an EMBL/GenBank/DDBJ whole genome shotgun (WGS) entry which is preliminary data.</text>
</comment>
<feature type="non-terminal residue" evidence="1">
    <location>
        <position position="1"/>
    </location>
</feature>
<proteinExistence type="predicted"/>
<accession>A0A8J5M331</accession>
<dbReference type="AlphaFoldDB" id="A0A8J5M331"/>
<organism evidence="1 2">
    <name type="scientific">Phytophthora aleatoria</name>
    <dbReference type="NCBI Taxonomy" id="2496075"/>
    <lineage>
        <taxon>Eukaryota</taxon>
        <taxon>Sar</taxon>
        <taxon>Stramenopiles</taxon>
        <taxon>Oomycota</taxon>
        <taxon>Peronosporomycetes</taxon>
        <taxon>Peronosporales</taxon>
        <taxon>Peronosporaceae</taxon>
        <taxon>Phytophthora</taxon>
    </lineage>
</organism>
<protein>
    <submittedName>
        <fullName evidence="1">Uncharacterized protein</fullName>
    </submittedName>
</protein>
<sequence>NALRCQRFPGIYDGYEAISADELGKALQENEQRLQGRCSHVSESGSVAHKFLKTVEITSGAVRKTSGYQTRFGQPALFITLTPNTGNSLVMAHYAGITSVDNLFDILNATAPSKTELR</sequence>
<keyword evidence="2" id="KW-1185">Reference proteome</keyword>
<dbReference type="EMBL" id="JAENGY010001472">
    <property type="protein sequence ID" value="KAG6949044.1"/>
    <property type="molecule type" value="Genomic_DNA"/>
</dbReference>
<name>A0A8J5M331_9STRA</name>
<evidence type="ECO:0000313" key="2">
    <source>
        <dbReference type="Proteomes" id="UP000709295"/>
    </source>
</evidence>
<reference evidence="1" key="1">
    <citation type="submission" date="2021-01" db="EMBL/GenBank/DDBJ databases">
        <title>Phytophthora aleatoria, a newly-described species from Pinus radiata is distinct from Phytophthora cactorum isolates based on comparative genomics.</title>
        <authorList>
            <person name="Mcdougal R."/>
            <person name="Panda P."/>
            <person name="Williams N."/>
            <person name="Studholme D.J."/>
        </authorList>
    </citation>
    <scope>NUCLEOTIDE SEQUENCE</scope>
    <source>
        <strain evidence="1">NZFS 4037</strain>
    </source>
</reference>
<evidence type="ECO:0000313" key="1">
    <source>
        <dbReference type="EMBL" id="KAG6949044.1"/>
    </source>
</evidence>
<dbReference type="Proteomes" id="UP000709295">
    <property type="component" value="Unassembled WGS sequence"/>
</dbReference>
<gene>
    <name evidence="1" type="ORF">JG688_00014801</name>
</gene>